<dbReference type="InterPro" id="IPR050714">
    <property type="entry name" value="Cobalamin_biosynth_MTase"/>
</dbReference>
<dbReference type="InterPro" id="IPR035996">
    <property type="entry name" value="4pyrrol_Methylase_sf"/>
</dbReference>
<dbReference type="InterPro" id="IPR012818">
    <property type="entry name" value="CbiE"/>
</dbReference>
<dbReference type="Pfam" id="PF01135">
    <property type="entry name" value="PCMT"/>
    <property type="match status" value="1"/>
</dbReference>
<feature type="domain" description="Tetrapyrrole methylase" evidence="6">
    <location>
        <begin position="53"/>
        <end position="239"/>
    </location>
</feature>
<dbReference type="Pfam" id="PF00590">
    <property type="entry name" value="TP_methylase"/>
    <property type="match status" value="1"/>
</dbReference>
<dbReference type="OrthoDB" id="9780707at2"/>
<dbReference type="Proteomes" id="UP000215459">
    <property type="component" value="Unassembled WGS sequence"/>
</dbReference>
<evidence type="ECO:0000256" key="3">
    <source>
        <dbReference type="ARBA" id="ARBA00022603"/>
    </source>
</evidence>
<comment type="pathway">
    <text evidence="1">Cofactor biosynthesis; adenosylcobalamin biosynthesis.</text>
</comment>
<dbReference type="SUPFAM" id="SSF53790">
    <property type="entry name" value="Tetrapyrrole methylase"/>
    <property type="match status" value="1"/>
</dbReference>
<dbReference type="Gene3D" id="3.30.950.10">
    <property type="entry name" value="Methyltransferase, Cobalt-precorrin-4 Transmethylase, Domain 2"/>
    <property type="match status" value="1"/>
</dbReference>
<protein>
    <recommendedName>
        <fullName evidence="6">Tetrapyrrole methylase domain-containing protein</fullName>
    </recommendedName>
</protein>
<reference evidence="7 8" key="1">
    <citation type="submission" date="2017-07" db="EMBL/GenBank/DDBJ databases">
        <title>The genome sequence of Paludifilum halophilum highlights mechanisms for microbial adaptation to high salt environemnts.</title>
        <authorList>
            <person name="Belbahri L."/>
        </authorList>
    </citation>
    <scope>NUCLEOTIDE SEQUENCE [LARGE SCALE GENOMIC DNA]</scope>
    <source>
        <strain evidence="7 8">DSM 102817</strain>
    </source>
</reference>
<dbReference type="GO" id="GO:0032259">
    <property type="term" value="P:methylation"/>
    <property type="evidence" value="ECO:0007669"/>
    <property type="project" value="UniProtKB-KW"/>
</dbReference>
<keyword evidence="3" id="KW-0489">Methyltransferase</keyword>
<dbReference type="CDD" id="cd02440">
    <property type="entry name" value="AdoMet_MTases"/>
    <property type="match status" value="1"/>
</dbReference>
<evidence type="ECO:0000256" key="4">
    <source>
        <dbReference type="ARBA" id="ARBA00022679"/>
    </source>
</evidence>
<dbReference type="GO" id="GO:0008276">
    <property type="term" value="F:protein methyltransferase activity"/>
    <property type="evidence" value="ECO:0007669"/>
    <property type="project" value="InterPro"/>
</dbReference>
<dbReference type="NCBIfam" id="TIGR02469">
    <property type="entry name" value="CbiT"/>
    <property type="match status" value="1"/>
</dbReference>
<dbReference type="CDD" id="cd11644">
    <property type="entry name" value="Precorrin-6Y-MT"/>
    <property type="match status" value="1"/>
</dbReference>
<gene>
    <name evidence="7" type="ORF">CHM34_03160</name>
</gene>
<dbReference type="Gene3D" id="3.40.50.150">
    <property type="entry name" value="Vaccinia Virus protein VP39"/>
    <property type="match status" value="1"/>
</dbReference>
<dbReference type="PANTHER" id="PTHR43182:SF1">
    <property type="entry name" value="COBALT-PRECORRIN-7 C(5)-METHYLTRANSFERASE"/>
    <property type="match status" value="1"/>
</dbReference>
<dbReference type="InterPro" id="IPR014777">
    <property type="entry name" value="4pyrrole_Mease_sub1"/>
</dbReference>
<dbReference type="AlphaFoldDB" id="A0A235B924"/>
<dbReference type="InterPro" id="IPR000878">
    <property type="entry name" value="4pyrrol_Mease"/>
</dbReference>
<evidence type="ECO:0000256" key="2">
    <source>
        <dbReference type="ARBA" id="ARBA00022573"/>
    </source>
</evidence>
<dbReference type="NCBIfam" id="TIGR02467">
    <property type="entry name" value="CbiE"/>
    <property type="match status" value="1"/>
</dbReference>
<keyword evidence="4" id="KW-0808">Transferase</keyword>
<dbReference type="InterPro" id="IPR029063">
    <property type="entry name" value="SAM-dependent_MTases_sf"/>
</dbReference>
<name>A0A235B924_9BACL</name>
<evidence type="ECO:0000313" key="7">
    <source>
        <dbReference type="EMBL" id="OYD08808.1"/>
    </source>
</evidence>
<evidence type="ECO:0000256" key="1">
    <source>
        <dbReference type="ARBA" id="ARBA00004953"/>
    </source>
</evidence>
<evidence type="ECO:0000256" key="5">
    <source>
        <dbReference type="ARBA" id="ARBA00022691"/>
    </source>
</evidence>
<keyword evidence="8" id="KW-1185">Reference proteome</keyword>
<comment type="caution">
    <text evidence="7">The sequence shown here is derived from an EMBL/GenBank/DDBJ whole genome shotgun (WGS) entry which is preliminary data.</text>
</comment>
<dbReference type="UniPathway" id="UPA00148"/>
<accession>A0A235B924</accession>
<keyword evidence="2" id="KW-0169">Cobalamin biosynthesis</keyword>
<dbReference type="EMBL" id="NOWF01000002">
    <property type="protein sequence ID" value="OYD08808.1"/>
    <property type="molecule type" value="Genomic_DNA"/>
</dbReference>
<evidence type="ECO:0000259" key="6">
    <source>
        <dbReference type="Pfam" id="PF00590"/>
    </source>
</evidence>
<keyword evidence="5" id="KW-0949">S-adenosyl-L-methionine</keyword>
<dbReference type="GO" id="GO:0009236">
    <property type="term" value="P:cobalamin biosynthetic process"/>
    <property type="evidence" value="ECO:0007669"/>
    <property type="project" value="UniProtKB-UniPathway"/>
</dbReference>
<evidence type="ECO:0000313" key="8">
    <source>
        <dbReference type="Proteomes" id="UP000215459"/>
    </source>
</evidence>
<dbReference type="PANTHER" id="PTHR43182">
    <property type="entry name" value="COBALT-PRECORRIN-6B C(15)-METHYLTRANSFERASE (DECARBOXYLATING)"/>
    <property type="match status" value="1"/>
</dbReference>
<organism evidence="7 8">
    <name type="scientific">Paludifilum halophilum</name>
    <dbReference type="NCBI Taxonomy" id="1642702"/>
    <lineage>
        <taxon>Bacteria</taxon>
        <taxon>Bacillati</taxon>
        <taxon>Bacillota</taxon>
        <taxon>Bacilli</taxon>
        <taxon>Bacillales</taxon>
        <taxon>Thermoactinomycetaceae</taxon>
        <taxon>Paludifilum</taxon>
    </lineage>
</organism>
<dbReference type="InterPro" id="IPR014008">
    <property type="entry name" value="Cbl_synth_MTase_CbiT"/>
</dbReference>
<dbReference type="InterPro" id="IPR014776">
    <property type="entry name" value="4pyrrole_Mease_sub2"/>
</dbReference>
<sequence length="467" mass="51428">MKKPLLGRVGFHTKCLWLVRTTKRSVEPNPDRPRTHSITTLFRREGGSDVHRIFVIGVGAEGPAGLSAEALRRIADCDFLYGGRRLLRLFPENGERRVPVGTNLKEVAESLLSNRDRRQVVLATGDPNFFGIADYLYRHVGREYLTVIPHLSSVQLAFARIKESWHDAFLASVHGRSADRVADWVRRNPKVALLTDSVHHPGAIARRLISEGIRDCRMAVAEHLGTEAERVTFWRLPEAADQNFADLNVVILLREGSSSVPEMTAGGEEARWGLGIEDEAFFQRKPEQGLLTKKEVRVVSLAQLNLHRGSVLWDIGAGSGSVALEAAGLIGSSGIVYAVEKNCEDVENIRKNAATFGREIRVIHAEAPEGLEDLEEPDAVFIGGSGGRLAPVLALCGRRLKAGGRLVMNAATVENQSEGWRRLKEAGFRVEAIQLNVSRSQAIEGLTRFKALNPVTILTAVKERKGE</sequence>
<proteinExistence type="predicted"/>
<dbReference type="Gene3D" id="3.40.1010.10">
    <property type="entry name" value="Cobalt-precorrin-4 Transmethylase, Domain 1"/>
    <property type="match status" value="1"/>
</dbReference>
<dbReference type="SUPFAM" id="SSF53335">
    <property type="entry name" value="S-adenosyl-L-methionine-dependent methyltransferases"/>
    <property type="match status" value="1"/>
</dbReference>